<name>A0ABN8YSQ6_RANTA</name>
<feature type="compositionally biased region" description="Gly residues" evidence="1">
    <location>
        <begin position="10"/>
        <end position="23"/>
    </location>
</feature>
<evidence type="ECO:0000313" key="3">
    <source>
        <dbReference type="Proteomes" id="UP001176941"/>
    </source>
</evidence>
<evidence type="ECO:0000313" key="2">
    <source>
        <dbReference type="EMBL" id="CAI9164539.1"/>
    </source>
</evidence>
<dbReference type="EMBL" id="OX459959">
    <property type="protein sequence ID" value="CAI9164539.1"/>
    <property type="molecule type" value="Genomic_DNA"/>
</dbReference>
<feature type="region of interest" description="Disordered" evidence="1">
    <location>
        <begin position="1"/>
        <end position="127"/>
    </location>
</feature>
<accession>A0ABN8YSQ6</accession>
<organism evidence="2 3">
    <name type="scientific">Rangifer tarandus platyrhynchus</name>
    <name type="common">Svalbard reindeer</name>
    <dbReference type="NCBI Taxonomy" id="3082113"/>
    <lineage>
        <taxon>Eukaryota</taxon>
        <taxon>Metazoa</taxon>
        <taxon>Chordata</taxon>
        <taxon>Craniata</taxon>
        <taxon>Vertebrata</taxon>
        <taxon>Euteleostomi</taxon>
        <taxon>Mammalia</taxon>
        <taxon>Eutheria</taxon>
        <taxon>Laurasiatheria</taxon>
        <taxon>Artiodactyla</taxon>
        <taxon>Ruminantia</taxon>
        <taxon>Pecora</taxon>
        <taxon>Cervidae</taxon>
        <taxon>Odocoileinae</taxon>
        <taxon>Rangifer</taxon>
    </lineage>
</organism>
<evidence type="ECO:0000256" key="1">
    <source>
        <dbReference type="SAM" id="MobiDB-lite"/>
    </source>
</evidence>
<reference evidence="2" key="1">
    <citation type="submission" date="2023-04" db="EMBL/GenBank/DDBJ databases">
        <authorList>
            <consortium name="ELIXIR-Norway"/>
        </authorList>
    </citation>
    <scope>NUCLEOTIDE SEQUENCE [LARGE SCALE GENOMIC DNA]</scope>
</reference>
<proteinExistence type="predicted"/>
<sequence length="127" mass="12711">MEPGARPSGSGRGGNGAEEGGARGTPAPRRTRTWSRDGSRLGTPSGRPRPAASLPEPLSARGGQLSTPGAAAGTVRWVAASGAQVAPRRRTSDARTFVLPASSARPAGRGQLPGSEGSGAGFRGWSP</sequence>
<dbReference type="Proteomes" id="UP001176941">
    <property type="component" value="Chromosome 23"/>
</dbReference>
<protein>
    <submittedName>
        <fullName evidence="2">Uncharacterized protein</fullName>
    </submittedName>
</protein>
<feature type="compositionally biased region" description="Gly residues" evidence="1">
    <location>
        <begin position="116"/>
        <end position="127"/>
    </location>
</feature>
<keyword evidence="3" id="KW-1185">Reference proteome</keyword>
<gene>
    <name evidence="2" type="ORF">MRATA1EN1_LOCUS13501</name>
</gene>